<dbReference type="InterPro" id="IPR025755">
    <property type="entry name" value="Ribos_uL4_C_dom"/>
</dbReference>
<evidence type="ECO:0000313" key="6">
    <source>
        <dbReference type="EMBL" id="CUG88269.1"/>
    </source>
</evidence>
<dbReference type="Proteomes" id="UP000051952">
    <property type="component" value="Unassembled WGS sequence"/>
</dbReference>
<dbReference type="GO" id="GO:1990904">
    <property type="term" value="C:ribonucleoprotein complex"/>
    <property type="evidence" value="ECO:0007669"/>
    <property type="project" value="UniProtKB-KW"/>
</dbReference>
<dbReference type="OrthoDB" id="249054at2759"/>
<keyword evidence="3" id="KW-0687">Ribonucleoprotein</keyword>
<comment type="similarity">
    <text evidence="1">Belongs to the universal ribosomal protein uL4 family.</text>
</comment>
<evidence type="ECO:0000256" key="1">
    <source>
        <dbReference type="ARBA" id="ARBA00010528"/>
    </source>
</evidence>
<dbReference type="InterPro" id="IPR045240">
    <property type="entry name" value="Ribosomal_uL4_euk/arch"/>
</dbReference>
<feature type="domain" description="Large ribosomal subunit protein uL4 C-terminal" evidence="5">
    <location>
        <begin position="14"/>
        <end position="86"/>
    </location>
</feature>
<evidence type="ECO:0000313" key="7">
    <source>
        <dbReference type="Proteomes" id="UP000051952"/>
    </source>
</evidence>
<evidence type="ECO:0000259" key="5">
    <source>
        <dbReference type="Pfam" id="PF14374"/>
    </source>
</evidence>
<proteinExistence type="inferred from homology"/>
<keyword evidence="2 6" id="KW-0689">Ribosomal protein</keyword>
<name>A0A0S4JDS9_BODSA</name>
<dbReference type="EMBL" id="CYKH01001630">
    <property type="protein sequence ID" value="CUG88269.1"/>
    <property type="molecule type" value="Genomic_DNA"/>
</dbReference>
<dbReference type="Gene3D" id="3.40.1370.10">
    <property type="match status" value="1"/>
</dbReference>
<accession>A0A0S4JDS9</accession>
<dbReference type="GO" id="GO:0003735">
    <property type="term" value="F:structural constituent of ribosome"/>
    <property type="evidence" value="ECO:0007669"/>
    <property type="project" value="InterPro"/>
</dbReference>
<reference evidence="7" key="1">
    <citation type="submission" date="2015-09" db="EMBL/GenBank/DDBJ databases">
        <authorList>
            <consortium name="Pathogen Informatics"/>
        </authorList>
    </citation>
    <scope>NUCLEOTIDE SEQUENCE [LARGE SCALE GENOMIC DNA]</scope>
    <source>
        <strain evidence="7">Lake Konstanz</strain>
    </source>
</reference>
<dbReference type="GO" id="GO:0006412">
    <property type="term" value="P:translation"/>
    <property type="evidence" value="ECO:0007669"/>
    <property type="project" value="InterPro"/>
</dbReference>
<evidence type="ECO:0000256" key="3">
    <source>
        <dbReference type="ARBA" id="ARBA00023274"/>
    </source>
</evidence>
<protein>
    <submittedName>
        <fullName evidence="6">60S ribosomal protein L4, putative</fullName>
    </submittedName>
</protein>
<gene>
    <name evidence="6" type="ORF">BSAL_14660</name>
</gene>
<evidence type="ECO:0000256" key="4">
    <source>
        <dbReference type="SAM" id="MobiDB-lite"/>
    </source>
</evidence>
<dbReference type="PANTHER" id="PTHR19431">
    <property type="entry name" value="60S RIBOSOMAL PROTEIN L4"/>
    <property type="match status" value="1"/>
</dbReference>
<dbReference type="VEuPathDB" id="TriTrypDB:BSAL_14660"/>
<keyword evidence="7" id="KW-1185">Reference proteome</keyword>
<evidence type="ECO:0000256" key="2">
    <source>
        <dbReference type="ARBA" id="ARBA00022980"/>
    </source>
</evidence>
<dbReference type="AlphaFoldDB" id="A0A0S4JDS9"/>
<dbReference type="Pfam" id="PF14374">
    <property type="entry name" value="Ribos_L4_asso_C"/>
    <property type="match status" value="1"/>
</dbReference>
<organism evidence="6 7">
    <name type="scientific">Bodo saltans</name>
    <name type="common">Flagellated protozoan</name>
    <dbReference type="NCBI Taxonomy" id="75058"/>
    <lineage>
        <taxon>Eukaryota</taxon>
        <taxon>Discoba</taxon>
        <taxon>Euglenozoa</taxon>
        <taxon>Kinetoplastea</taxon>
        <taxon>Metakinetoplastina</taxon>
        <taxon>Eubodonida</taxon>
        <taxon>Bodonidae</taxon>
        <taxon>Bodo</taxon>
    </lineage>
</organism>
<dbReference type="GO" id="GO:0005840">
    <property type="term" value="C:ribosome"/>
    <property type="evidence" value="ECO:0007669"/>
    <property type="project" value="UniProtKB-KW"/>
</dbReference>
<feature type="compositionally biased region" description="Basic residues" evidence="4">
    <location>
        <begin position="92"/>
        <end position="113"/>
    </location>
</feature>
<sequence>MDFGTFTQASVVKKGFTLPAPMLTSTDVTRILQSEEVRRVLKPKKLQTKKSSRYTSPTNGIKNRRLRLRLNPFSKKATQNAKSARNVANRDSRRKAKAVRLAKVKKSISKQKK</sequence>
<dbReference type="InterPro" id="IPR023574">
    <property type="entry name" value="Ribosomal_uL4_dom_sf"/>
</dbReference>
<feature type="region of interest" description="Disordered" evidence="4">
    <location>
        <begin position="72"/>
        <end position="113"/>
    </location>
</feature>